<dbReference type="Proteomes" id="UP000199657">
    <property type="component" value="Unassembled WGS sequence"/>
</dbReference>
<feature type="domain" description="RecX first three-helical" evidence="8">
    <location>
        <begin position="19"/>
        <end position="57"/>
    </location>
</feature>
<dbReference type="InterPro" id="IPR053926">
    <property type="entry name" value="RecX_HTH_1st"/>
</dbReference>
<protein>
    <recommendedName>
        <fullName evidence="3 5">Regulatory protein RecX</fullName>
    </recommendedName>
</protein>
<dbReference type="Pfam" id="PF21981">
    <property type="entry name" value="RecX_HTH3"/>
    <property type="match status" value="1"/>
</dbReference>
<dbReference type="PANTHER" id="PTHR33602:SF1">
    <property type="entry name" value="REGULATORY PROTEIN RECX FAMILY PROTEIN"/>
    <property type="match status" value="1"/>
</dbReference>
<keyword evidence="10" id="KW-1185">Reference proteome</keyword>
<dbReference type="GO" id="GO:0006282">
    <property type="term" value="P:regulation of DNA repair"/>
    <property type="evidence" value="ECO:0007669"/>
    <property type="project" value="UniProtKB-UniRule"/>
</dbReference>
<evidence type="ECO:0000313" key="9">
    <source>
        <dbReference type="EMBL" id="SEO44843.1"/>
    </source>
</evidence>
<dbReference type="InterPro" id="IPR053924">
    <property type="entry name" value="RecX_HTH_2nd"/>
</dbReference>
<dbReference type="AlphaFoldDB" id="A0A1H8PTH7"/>
<proteinExistence type="inferred from homology"/>
<gene>
    <name evidence="5" type="primary">recX</name>
    <name evidence="9" type="ORF">SAMN04488052_101127</name>
</gene>
<dbReference type="Pfam" id="PF21982">
    <property type="entry name" value="RecX_HTH1"/>
    <property type="match status" value="1"/>
</dbReference>
<evidence type="ECO:0000256" key="4">
    <source>
        <dbReference type="ARBA" id="ARBA00022490"/>
    </source>
</evidence>
<evidence type="ECO:0000313" key="10">
    <source>
        <dbReference type="Proteomes" id="UP000199657"/>
    </source>
</evidence>
<feature type="domain" description="RecX second three-helical" evidence="6">
    <location>
        <begin position="64"/>
        <end position="100"/>
    </location>
</feature>
<dbReference type="InterPro" id="IPR036388">
    <property type="entry name" value="WH-like_DNA-bd_sf"/>
</dbReference>
<dbReference type="Pfam" id="PF02631">
    <property type="entry name" value="RecX_HTH2"/>
    <property type="match status" value="1"/>
</dbReference>
<comment type="function">
    <text evidence="5">Modulates RecA activity.</text>
</comment>
<dbReference type="InterPro" id="IPR003783">
    <property type="entry name" value="Regulatory_RecX"/>
</dbReference>
<feature type="domain" description="RecX third three-helical" evidence="7">
    <location>
        <begin position="112"/>
        <end position="155"/>
    </location>
</feature>
<dbReference type="HAMAP" id="MF_01114">
    <property type="entry name" value="RecX"/>
    <property type="match status" value="1"/>
</dbReference>
<comment type="similarity">
    <text evidence="2 5">Belongs to the RecX family.</text>
</comment>
<dbReference type="InterPro" id="IPR053925">
    <property type="entry name" value="RecX_HTH_3rd"/>
</dbReference>
<keyword evidence="4 5" id="KW-0963">Cytoplasm</keyword>
<name>A0A1H8PTH7_9GAMM</name>
<evidence type="ECO:0000259" key="8">
    <source>
        <dbReference type="Pfam" id="PF21982"/>
    </source>
</evidence>
<dbReference type="Gene3D" id="1.10.10.10">
    <property type="entry name" value="Winged helix-like DNA-binding domain superfamily/Winged helix DNA-binding domain"/>
    <property type="match status" value="3"/>
</dbReference>
<evidence type="ECO:0000259" key="6">
    <source>
        <dbReference type="Pfam" id="PF02631"/>
    </source>
</evidence>
<evidence type="ECO:0000256" key="1">
    <source>
        <dbReference type="ARBA" id="ARBA00004496"/>
    </source>
</evidence>
<evidence type="ECO:0000256" key="5">
    <source>
        <dbReference type="HAMAP-Rule" id="MF_01114"/>
    </source>
</evidence>
<evidence type="ECO:0000256" key="2">
    <source>
        <dbReference type="ARBA" id="ARBA00009695"/>
    </source>
</evidence>
<organism evidence="9 10">
    <name type="scientific">Aquisalimonas asiatica</name>
    <dbReference type="NCBI Taxonomy" id="406100"/>
    <lineage>
        <taxon>Bacteria</taxon>
        <taxon>Pseudomonadati</taxon>
        <taxon>Pseudomonadota</taxon>
        <taxon>Gammaproteobacteria</taxon>
        <taxon>Chromatiales</taxon>
        <taxon>Ectothiorhodospiraceae</taxon>
        <taxon>Aquisalimonas</taxon>
    </lineage>
</organism>
<evidence type="ECO:0000256" key="3">
    <source>
        <dbReference type="ARBA" id="ARBA00018111"/>
    </source>
</evidence>
<dbReference type="RefSeq" id="WP_245753899.1">
    <property type="nucleotide sequence ID" value="NZ_FOEG01000001.1"/>
</dbReference>
<dbReference type="PANTHER" id="PTHR33602">
    <property type="entry name" value="REGULATORY PROTEIN RECX FAMILY PROTEIN"/>
    <property type="match status" value="1"/>
</dbReference>
<dbReference type="GO" id="GO:0005737">
    <property type="term" value="C:cytoplasm"/>
    <property type="evidence" value="ECO:0007669"/>
    <property type="project" value="UniProtKB-SubCell"/>
</dbReference>
<dbReference type="STRING" id="406100.SAMN04488052_101127"/>
<evidence type="ECO:0000259" key="7">
    <source>
        <dbReference type="Pfam" id="PF21981"/>
    </source>
</evidence>
<reference evidence="9 10" key="1">
    <citation type="submission" date="2016-10" db="EMBL/GenBank/DDBJ databases">
        <authorList>
            <person name="de Groot N.N."/>
        </authorList>
    </citation>
    <scope>NUCLEOTIDE SEQUENCE [LARGE SCALE GENOMIC DNA]</scope>
    <source>
        <strain evidence="9 10">CGMCC 1.6291</strain>
    </source>
</reference>
<sequence length="161" mass="18618">MQATGVVDQPDEEAMDAGYEAGVRLLARREHSSQELARKLGARGYEQRVIELVLDRLVRQGYLSDERFTEVFVRQRCQQGQGPVKIVSDLSQRGIDERLARYYLDQQSVDWIEQARAVRVRRFGEALPDDRRERARQARFLASRGFSAEQVYSVLDSRARD</sequence>
<dbReference type="EMBL" id="FOEG01000001">
    <property type="protein sequence ID" value="SEO44843.1"/>
    <property type="molecule type" value="Genomic_DNA"/>
</dbReference>
<accession>A0A1H8PTH7</accession>
<comment type="subcellular location">
    <subcellularLocation>
        <location evidence="1 5">Cytoplasm</location>
    </subcellularLocation>
</comment>